<keyword evidence="8" id="KW-0769">Symport</keyword>
<dbReference type="Pfam" id="PF00474">
    <property type="entry name" value="SSF"/>
    <property type="match status" value="1"/>
</dbReference>
<feature type="region of interest" description="Disordered" evidence="20">
    <location>
        <begin position="593"/>
        <end position="626"/>
    </location>
</feature>
<feature type="transmembrane region" description="Helical" evidence="21">
    <location>
        <begin position="39"/>
        <end position="60"/>
    </location>
</feature>
<keyword evidence="23" id="KW-1185">Reference proteome</keyword>
<comment type="caution">
    <text evidence="22">The sequence shown here is derived from an EMBL/GenBank/DDBJ whole genome shotgun (WGS) entry which is preliminary data.</text>
</comment>
<dbReference type="Proteomes" id="UP001209878">
    <property type="component" value="Unassembled WGS sequence"/>
</dbReference>
<evidence type="ECO:0000256" key="11">
    <source>
        <dbReference type="ARBA" id="ARBA00023065"/>
    </source>
</evidence>
<feature type="transmembrane region" description="Helical" evidence="21">
    <location>
        <begin position="465"/>
        <end position="487"/>
    </location>
</feature>
<dbReference type="InterPro" id="IPR001734">
    <property type="entry name" value="Na/solute_symporter"/>
</dbReference>
<name>A0AAD9KJ29_RIDPI</name>
<evidence type="ECO:0000313" key="23">
    <source>
        <dbReference type="Proteomes" id="UP001209878"/>
    </source>
</evidence>
<feature type="transmembrane region" description="Helical" evidence="21">
    <location>
        <begin position="686"/>
        <end position="706"/>
    </location>
</feature>
<sequence length="715" mass="78723">MASSSSRLGPWDLVAVVCYFGGRLFIGPSSMCRPNRGTVTGYFLAGRFMIWLPVGASLFASNIGSEHFIGLAGSAAAAGIGVGALEFNACLLLQLLGWVFLPVYIASGVCTLPEYMKKRFGRSRICTYLATLSLVLYIFTKISVNLYAGALFIQQALQWNLYVSVLLLLTATAFCTVTGGLAAVIYTDTLQAFVMVLGATILTVIGLNKVGGFHELYYKYLEAAPNATSYTVNTTCGQPRADAWMMLRDASSSDLPWPGFLLGQTPASIWYWCTDQMMVQRALAAKSLSHAQGGVLFAGYIKLMPLFIMVLPGMISRVLFTEEVACADPDVCEAVCQNRAGCSNIAYPKLVLELMPTGLRGMMMSVMLAALMSDLTSIFNSASTLFTMDIYHFLRKRASIKELMIVGRLFVCVMVVVSIIWIPMVQSMQGGQLYIYIQAIAAYLAPPIAAVYLLAVLWKRGNEQGAFYALMLGLVMGVTRMLLDFIYVEPLCGQIDTRPAIVAKVHYMYFAMMLFGTTCVTMVVISLLTKPPADDQLIRTTYWTRFEELRKRPPLNTISKEEVPLQIRYSTQAGGDAFTETGCEEVQLTEVRHKEKGQGDGSSTANSHHSSVEIVSRELEKGRTTPTEGISVVTVAPPVSKPPFWRRALMWFCGLDSSEVAEALEHEQDTRVAKITSLKQDPRAKLFLNINAVCLICITVFMYIFFSTGKSFGRF</sequence>
<feature type="transmembrane region" description="Helical" evidence="21">
    <location>
        <begin position="125"/>
        <end position="153"/>
    </location>
</feature>
<keyword evidence="11" id="KW-0406">Ion transport</keyword>
<evidence type="ECO:0000256" key="17">
    <source>
        <dbReference type="ARBA" id="ARBA00078598"/>
    </source>
</evidence>
<dbReference type="Gene3D" id="1.20.1730.10">
    <property type="entry name" value="Sodium/glucose cotransporter"/>
    <property type="match status" value="1"/>
</dbReference>
<comment type="similarity">
    <text evidence="3 19">Belongs to the sodium:solute symporter (SSF) (TC 2.A.21) family.</text>
</comment>
<evidence type="ECO:0000256" key="9">
    <source>
        <dbReference type="ARBA" id="ARBA00022989"/>
    </source>
</evidence>
<feature type="transmembrane region" description="Helical" evidence="21">
    <location>
        <begin position="255"/>
        <end position="273"/>
    </location>
</feature>
<evidence type="ECO:0000256" key="3">
    <source>
        <dbReference type="ARBA" id="ARBA00006434"/>
    </source>
</evidence>
<keyword evidence="6" id="KW-0597">Phosphoprotein</keyword>
<evidence type="ECO:0000256" key="14">
    <source>
        <dbReference type="ARBA" id="ARBA00023201"/>
    </source>
</evidence>
<feature type="transmembrane region" description="Helical" evidence="21">
    <location>
        <begin position="159"/>
        <end position="185"/>
    </location>
</feature>
<feature type="transmembrane region" description="Helical" evidence="21">
    <location>
        <begin position="507"/>
        <end position="529"/>
    </location>
</feature>
<reference evidence="22" key="1">
    <citation type="journal article" date="2023" name="Mol. Biol. Evol.">
        <title>Third-Generation Sequencing Reveals the Adaptive Role of the Epigenome in Three Deep-Sea Polychaetes.</title>
        <authorList>
            <person name="Perez M."/>
            <person name="Aroh O."/>
            <person name="Sun Y."/>
            <person name="Lan Y."/>
            <person name="Juniper S.K."/>
            <person name="Young C.R."/>
            <person name="Angers B."/>
            <person name="Qian P.Y."/>
        </authorList>
    </citation>
    <scope>NUCLEOTIDE SEQUENCE</scope>
    <source>
        <strain evidence="22">R07B-5</strain>
    </source>
</reference>
<keyword evidence="13" id="KW-0325">Glycoprotein</keyword>
<evidence type="ECO:0000256" key="18">
    <source>
        <dbReference type="ARBA" id="ARBA00083967"/>
    </source>
</evidence>
<feature type="transmembrane region" description="Helical" evidence="21">
    <location>
        <begin position="91"/>
        <end position="113"/>
    </location>
</feature>
<keyword evidence="5" id="KW-1003">Cell membrane</keyword>
<proteinExistence type="inferred from homology"/>
<evidence type="ECO:0000256" key="15">
    <source>
        <dbReference type="ARBA" id="ARBA00063782"/>
    </source>
</evidence>
<dbReference type="GO" id="GO:0015798">
    <property type="term" value="P:myo-inositol transport"/>
    <property type="evidence" value="ECO:0007669"/>
    <property type="project" value="UniProtKB-ARBA"/>
</dbReference>
<dbReference type="NCBIfam" id="TIGR00813">
    <property type="entry name" value="sss"/>
    <property type="match status" value="1"/>
</dbReference>
<evidence type="ECO:0000256" key="2">
    <source>
        <dbReference type="ARBA" id="ARBA00004554"/>
    </source>
</evidence>
<comment type="subunit">
    <text evidence="15">Interacts with KCNQ2 (via the pore module). Interacts with KCNQ1; this interaction is direct. Forms coregulatory complexes with ion channels KCNQ2-KCNQ3 and KCNQ1-KCNE2.</text>
</comment>
<evidence type="ECO:0000256" key="21">
    <source>
        <dbReference type="SAM" id="Phobius"/>
    </source>
</evidence>
<keyword evidence="9 21" id="KW-1133">Transmembrane helix</keyword>
<protein>
    <recommendedName>
        <fullName evidence="16">Sodium/myo-inositol cotransporter</fullName>
    </recommendedName>
    <alternativeName>
        <fullName evidence="18">Sodium/myo-inositol transporter 1</fullName>
    </alternativeName>
    <alternativeName>
        <fullName evidence="17">Solute carrier family 5 member 3</fullName>
    </alternativeName>
</protein>
<evidence type="ECO:0000256" key="1">
    <source>
        <dbReference type="ARBA" id="ARBA00004424"/>
    </source>
</evidence>
<organism evidence="22 23">
    <name type="scientific">Ridgeia piscesae</name>
    <name type="common">Tubeworm</name>
    <dbReference type="NCBI Taxonomy" id="27915"/>
    <lineage>
        <taxon>Eukaryota</taxon>
        <taxon>Metazoa</taxon>
        <taxon>Spiralia</taxon>
        <taxon>Lophotrochozoa</taxon>
        <taxon>Annelida</taxon>
        <taxon>Polychaeta</taxon>
        <taxon>Sedentaria</taxon>
        <taxon>Canalipalpata</taxon>
        <taxon>Sabellida</taxon>
        <taxon>Siboglinidae</taxon>
        <taxon>Ridgeia</taxon>
    </lineage>
</organism>
<dbReference type="AlphaFoldDB" id="A0AAD9KJ29"/>
<dbReference type="InterPro" id="IPR018212">
    <property type="entry name" value="Na/solute_symporter_CS"/>
</dbReference>
<dbReference type="PROSITE" id="PS50283">
    <property type="entry name" value="NA_SOLUT_SYMP_3"/>
    <property type="match status" value="1"/>
</dbReference>
<dbReference type="PROSITE" id="PS00457">
    <property type="entry name" value="NA_SOLUT_SYMP_2"/>
    <property type="match status" value="1"/>
</dbReference>
<gene>
    <name evidence="22" type="ORF">NP493_995g00059</name>
</gene>
<keyword evidence="4" id="KW-0813">Transport</keyword>
<feature type="transmembrane region" description="Helical" evidence="21">
    <location>
        <begin position="403"/>
        <end position="422"/>
    </location>
</feature>
<accession>A0AAD9KJ29</accession>
<evidence type="ECO:0000256" key="12">
    <source>
        <dbReference type="ARBA" id="ARBA00023136"/>
    </source>
</evidence>
<evidence type="ECO:0000256" key="13">
    <source>
        <dbReference type="ARBA" id="ARBA00023180"/>
    </source>
</evidence>
<feature type="transmembrane region" description="Helical" evidence="21">
    <location>
        <begin position="362"/>
        <end position="382"/>
    </location>
</feature>
<keyword evidence="7 21" id="KW-0812">Transmembrane</keyword>
<keyword evidence="10" id="KW-0915">Sodium</keyword>
<evidence type="ECO:0000256" key="7">
    <source>
        <dbReference type="ARBA" id="ARBA00022692"/>
    </source>
</evidence>
<keyword evidence="12 21" id="KW-0472">Membrane</keyword>
<evidence type="ECO:0000313" key="22">
    <source>
        <dbReference type="EMBL" id="KAK2172067.1"/>
    </source>
</evidence>
<feature type="transmembrane region" description="Helical" evidence="21">
    <location>
        <begin position="192"/>
        <end position="211"/>
    </location>
</feature>
<dbReference type="InterPro" id="IPR038377">
    <property type="entry name" value="Na/Glc_symporter_sf"/>
</dbReference>
<evidence type="ECO:0000256" key="16">
    <source>
        <dbReference type="ARBA" id="ARBA00074169"/>
    </source>
</evidence>
<evidence type="ECO:0000256" key="8">
    <source>
        <dbReference type="ARBA" id="ARBA00022847"/>
    </source>
</evidence>
<evidence type="ECO:0000256" key="4">
    <source>
        <dbReference type="ARBA" id="ARBA00022448"/>
    </source>
</evidence>
<dbReference type="FunFam" id="1.20.1730.10:FF:000013">
    <property type="entry name" value="sodium/myo-inositol cotransporter isoform X1"/>
    <property type="match status" value="1"/>
</dbReference>
<dbReference type="GO" id="GO:0016324">
    <property type="term" value="C:apical plasma membrane"/>
    <property type="evidence" value="ECO:0007669"/>
    <property type="project" value="UniProtKB-SubCell"/>
</dbReference>
<keyword evidence="14" id="KW-0739">Sodium transport</keyword>
<evidence type="ECO:0000256" key="10">
    <source>
        <dbReference type="ARBA" id="ARBA00023053"/>
    </source>
</evidence>
<evidence type="ECO:0000256" key="5">
    <source>
        <dbReference type="ARBA" id="ARBA00022475"/>
    </source>
</evidence>
<dbReference type="GO" id="GO:0005412">
    <property type="term" value="F:D-glucose:sodium symporter activity"/>
    <property type="evidence" value="ECO:0007669"/>
    <property type="project" value="TreeGrafter"/>
</dbReference>
<dbReference type="EMBL" id="JAODUO010000995">
    <property type="protein sequence ID" value="KAK2172067.1"/>
    <property type="molecule type" value="Genomic_DNA"/>
</dbReference>
<dbReference type="PANTHER" id="PTHR11819">
    <property type="entry name" value="SOLUTE CARRIER FAMILY 5"/>
    <property type="match status" value="1"/>
</dbReference>
<evidence type="ECO:0000256" key="19">
    <source>
        <dbReference type="RuleBase" id="RU362091"/>
    </source>
</evidence>
<comment type="subcellular location">
    <subcellularLocation>
        <location evidence="1">Apical cell membrane</location>
        <topology evidence="1">Multi-pass membrane protein</topology>
    </subcellularLocation>
    <subcellularLocation>
        <location evidence="2">Basolateral cell membrane</location>
        <topology evidence="2">Multi-pass membrane protein</topology>
    </subcellularLocation>
</comment>
<feature type="transmembrane region" description="Helical" evidence="21">
    <location>
        <begin position="434"/>
        <end position="458"/>
    </location>
</feature>
<evidence type="ECO:0000256" key="6">
    <source>
        <dbReference type="ARBA" id="ARBA00022553"/>
    </source>
</evidence>
<dbReference type="PANTHER" id="PTHR11819:SF150">
    <property type="entry name" value="SODIUM_MYO-INOSITOL COTRANSPORTER"/>
    <property type="match status" value="1"/>
</dbReference>
<dbReference type="GO" id="GO:0016323">
    <property type="term" value="C:basolateral plasma membrane"/>
    <property type="evidence" value="ECO:0007669"/>
    <property type="project" value="UniProtKB-SubCell"/>
</dbReference>
<evidence type="ECO:0000256" key="20">
    <source>
        <dbReference type="SAM" id="MobiDB-lite"/>
    </source>
</evidence>
<feature type="transmembrane region" description="Helical" evidence="21">
    <location>
        <begin position="294"/>
        <end position="315"/>
    </location>
</feature>